<dbReference type="AlphaFoldDB" id="A0A7W8GH09"/>
<dbReference type="EMBL" id="JACHFN010000009">
    <property type="protein sequence ID" value="MBB5235169.1"/>
    <property type="molecule type" value="Genomic_DNA"/>
</dbReference>
<dbReference type="RefSeq" id="WP_184029931.1">
    <property type="nucleotide sequence ID" value="NZ_JACHFN010000009.1"/>
</dbReference>
<dbReference type="Proteomes" id="UP000525389">
    <property type="component" value="Unassembled WGS sequence"/>
</dbReference>
<organism evidence="1 2">
    <name type="scientific">Deinococcus budaensis</name>
    <dbReference type="NCBI Taxonomy" id="1665626"/>
    <lineage>
        <taxon>Bacteria</taxon>
        <taxon>Thermotogati</taxon>
        <taxon>Deinococcota</taxon>
        <taxon>Deinococci</taxon>
        <taxon>Deinococcales</taxon>
        <taxon>Deinococcaceae</taxon>
        <taxon>Deinococcus</taxon>
    </lineage>
</organism>
<gene>
    <name evidence="1" type="ORF">HNQ09_002617</name>
</gene>
<name>A0A7W8GH09_9DEIO</name>
<accession>A0A7W8GH09</accession>
<reference evidence="1 2" key="1">
    <citation type="submission" date="2020-08" db="EMBL/GenBank/DDBJ databases">
        <title>Genomic Encyclopedia of Type Strains, Phase IV (KMG-IV): sequencing the most valuable type-strain genomes for metagenomic binning, comparative biology and taxonomic classification.</title>
        <authorList>
            <person name="Goeker M."/>
        </authorList>
    </citation>
    <scope>NUCLEOTIDE SEQUENCE [LARGE SCALE GENOMIC DNA]</scope>
    <source>
        <strain evidence="1 2">DSM 101791</strain>
    </source>
</reference>
<comment type="caution">
    <text evidence="1">The sequence shown here is derived from an EMBL/GenBank/DDBJ whole genome shotgun (WGS) entry which is preliminary data.</text>
</comment>
<proteinExistence type="predicted"/>
<sequence length="114" mass="12040">MSCPDIPPTVTAYLDGATRLLPLHARATTRRELHANLHQTMLDHLTAGIPEAEAWAAALRDFGPPTRTALGLARTHTLPLLLRALLMAGALGGAASALWTHAAPTTAPVQEARP</sequence>
<evidence type="ECO:0000313" key="1">
    <source>
        <dbReference type="EMBL" id="MBB5235169.1"/>
    </source>
</evidence>
<evidence type="ECO:0000313" key="2">
    <source>
        <dbReference type="Proteomes" id="UP000525389"/>
    </source>
</evidence>
<keyword evidence="2" id="KW-1185">Reference proteome</keyword>
<protein>
    <submittedName>
        <fullName evidence="1">Uncharacterized protein</fullName>
    </submittedName>
</protein>